<dbReference type="InterPro" id="IPR001304">
    <property type="entry name" value="C-type_lectin-like"/>
</dbReference>
<dbReference type="CDD" id="cd00037">
    <property type="entry name" value="CLECT"/>
    <property type="match status" value="1"/>
</dbReference>
<reference evidence="2 3" key="1">
    <citation type="journal article" date="2023" name="Sci. Data">
        <title>Genome assembly of the Korean intertidal mud-creeper Batillaria attramentaria.</title>
        <authorList>
            <person name="Patra A.K."/>
            <person name="Ho P.T."/>
            <person name="Jun S."/>
            <person name="Lee S.J."/>
            <person name="Kim Y."/>
            <person name="Won Y.J."/>
        </authorList>
    </citation>
    <scope>NUCLEOTIDE SEQUENCE [LARGE SCALE GENOMIC DNA]</scope>
    <source>
        <strain evidence="2">Wonlab-2016</strain>
    </source>
</reference>
<keyword evidence="3" id="KW-1185">Reference proteome</keyword>
<comment type="caution">
    <text evidence="2">The sequence shown here is derived from an EMBL/GenBank/DDBJ whole genome shotgun (WGS) entry which is preliminary data.</text>
</comment>
<dbReference type="PROSITE" id="PS50041">
    <property type="entry name" value="C_TYPE_LECTIN_2"/>
    <property type="match status" value="1"/>
</dbReference>
<dbReference type="InterPro" id="IPR016187">
    <property type="entry name" value="CTDL_fold"/>
</dbReference>
<dbReference type="AlphaFoldDB" id="A0ABD0M2C3"/>
<protein>
    <recommendedName>
        <fullName evidence="1">C-type lectin domain-containing protein</fullName>
    </recommendedName>
</protein>
<organism evidence="2 3">
    <name type="scientific">Batillaria attramentaria</name>
    <dbReference type="NCBI Taxonomy" id="370345"/>
    <lineage>
        <taxon>Eukaryota</taxon>
        <taxon>Metazoa</taxon>
        <taxon>Spiralia</taxon>
        <taxon>Lophotrochozoa</taxon>
        <taxon>Mollusca</taxon>
        <taxon>Gastropoda</taxon>
        <taxon>Caenogastropoda</taxon>
        <taxon>Sorbeoconcha</taxon>
        <taxon>Cerithioidea</taxon>
        <taxon>Batillariidae</taxon>
        <taxon>Batillaria</taxon>
    </lineage>
</organism>
<dbReference type="InterPro" id="IPR050801">
    <property type="entry name" value="Ca-Dep_Lectins_ImmuneDev"/>
</dbReference>
<sequence>MVTSSDLGVISGSQLQCFKECPFNKGYAIYGGHCIKLYMYFTSHANALGVCAADGAHLYHFKSLTKDRQPVIDLLYDNGIDHADVTLSFLWVGATDIVSEGSFVWSDGSPLPVGSDVWVSPLEPNDAGTGEDCARVILPEVKINDGPCSGGARFVCQIDF</sequence>
<feature type="domain" description="C-type lectin" evidence="1">
    <location>
        <begin position="30"/>
        <end position="157"/>
    </location>
</feature>
<evidence type="ECO:0000313" key="3">
    <source>
        <dbReference type="Proteomes" id="UP001519460"/>
    </source>
</evidence>
<proteinExistence type="predicted"/>
<gene>
    <name evidence="2" type="ORF">BaRGS_00003033</name>
</gene>
<dbReference type="PANTHER" id="PTHR22801">
    <property type="entry name" value="LITHOSTATHINE"/>
    <property type="match status" value="1"/>
</dbReference>
<dbReference type="Proteomes" id="UP001519460">
    <property type="component" value="Unassembled WGS sequence"/>
</dbReference>
<evidence type="ECO:0000259" key="1">
    <source>
        <dbReference type="PROSITE" id="PS50041"/>
    </source>
</evidence>
<name>A0ABD0M2C3_9CAEN</name>
<dbReference type="SMART" id="SM00034">
    <property type="entry name" value="CLECT"/>
    <property type="match status" value="1"/>
</dbReference>
<dbReference type="PANTHER" id="PTHR22801:SF63">
    <property type="entry name" value="C-TYPE LECTIN DOMAIN-CONTAINING PROTEIN"/>
    <property type="match status" value="1"/>
</dbReference>
<evidence type="ECO:0000313" key="2">
    <source>
        <dbReference type="EMBL" id="KAK7505762.1"/>
    </source>
</evidence>
<accession>A0ABD0M2C3</accession>
<dbReference type="Pfam" id="PF00059">
    <property type="entry name" value="Lectin_C"/>
    <property type="match status" value="1"/>
</dbReference>
<dbReference type="InterPro" id="IPR016186">
    <property type="entry name" value="C-type_lectin-like/link_sf"/>
</dbReference>
<dbReference type="Gene3D" id="3.10.100.10">
    <property type="entry name" value="Mannose-Binding Protein A, subunit A"/>
    <property type="match status" value="1"/>
</dbReference>
<dbReference type="EMBL" id="JACVVK020000009">
    <property type="protein sequence ID" value="KAK7505762.1"/>
    <property type="molecule type" value="Genomic_DNA"/>
</dbReference>
<dbReference type="SUPFAM" id="SSF56436">
    <property type="entry name" value="C-type lectin-like"/>
    <property type="match status" value="1"/>
</dbReference>